<evidence type="ECO:0000313" key="1">
    <source>
        <dbReference type="Proteomes" id="UP000095287"/>
    </source>
</evidence>
<organism evidence="1 2">
    <name type="scientific">Steinernema glaseri</name>
    <dbReference type="NCBI Taxonomy" id="37863"/>
    <lineage>
        <taxon>Eukaryota</taxon>
        <taxon>Metazoa</taxon>
        <taxon>Ecdysozoa</taxon>
        <taxon>Nematoda</taxon>
        <taxon>Chromadorea</taxon>
        <taxon>Rhabditida</taxon>
        <taxon>Tylenchina</taxon>
        <taxon>Panagrolaimomorpha</taxon>
        <taxon>Strongyloidoidea</taxon>
        <taxon>Steinernematidae</taxon>
        <taxon>Steinernema</taxon>
    </lineage>
</organism>
<proteinExistence type="predicted"/>
<dbReference type="Proteomes" id="UP000095287">
    <property type="component" value="Unplaced"/>
</dbReference>
<name>A0A1I7ZUN9_9BILA</name>
<evidence type="ECO:0000313" key="2">
    <source>
        <dbReference type="WBParaSite" id="L893_g29727.t1"/>
    </source>
</evidence>
<sequence length="99" mass="11211">MSDESNGAWQWFPMLIRRAITYGKVKQTGVCYQSGCEARPMARAKRRDWRKEVTGAASGDNELRVCKVENSDLWELREREGGHVCKITFMLGSGGTIQI</sequence>
<reference evidence="2" key="1">
    <citation type="submission" date="2016-11" db="UniProtKB">
        <authorList>
            <consortium name="WormBaseParasite"/>
        </authorList>
    </citation>
    <scope>IDENTIFICATION</scope>
</reference>
<accession>A0A1I7ZUN9</accession>
<protein>
    <submittedName>
        <fullName evidence="2">Phage protein</fullName>
    </submittedName>
</protein>
<dbReference type="WBParaSite" id="L893_g29727.t1">
    <property type="protein sequence ID" value="L893_g29727.t1"/>
    <property type="gene ID" value="L893_g29727"/>
</dbReference>
<keyword evidence="1" id="KW-1185">Reference proteome</keyword>
<dbReference type="AlphaFoldDB" id="A0A1I7ZUN9"/>